<comment type="caution">
    <text evidence="2">The sequence shown here is derived from an EMBL/GenBank/DDBJ whole genome shotgun (WGS) entry which is preliminary data.</text>
</comment>
<feature type="signal peptide" evidence="1">
    <location>
        <begin position="1"/>
        <end position="23"/>
    </location>
</feature>
<proteinExistence type="predicted"/>
<accession>L8JNJ0</accession>
<evidence type="ECO:0008006" key="4">
    <source>
        <dbReference type="Google" id="ProtNLM"/>
    </source>
</evidence>
<feature type="chain" id="PRO_5003993221" description="Peptidase C-terminal archaeal/bacterial domain-containing protein" evidence="1">
    <location>
        <begin position="24"/>
        <end position="143"/>
    </location>
</feature>
<dbReference type="RefSeq" id="WP_009581154.1">
    <property type="nucleotide sequence ID" value="NZ_AMZN01000054.1"/>
</dbReference>
<evidence type="ECO:0000256" key="1">
    <source>
        <dbReference type="SAM" id="SignalP"/>
    </source>
</evidence>
<dbReference type="Gene3D" id="2.60.120.380">
    <property type="match status" value="1"/>
</dbReference>
<keyword evidence="1" id="KW-0732">Signal</keyword>
<name>L8JNJ0_9BACT</name>
<reference evidence="2 3" key="1">
    <citation type="submission" date="2012-12" db="EMBL/GenBank/DDBJ databases">
        <title>Genome assembly of Fulvivirga imtechensis AK7.</title>
        <authorList>
            <person name="Nupur N."/>
            <person name="Khatri I."/>
            <person name="Kumar R."/>
            <person name="Subramanian S."/>
            <person name="Pinnaka A."/>
        </authorList>
    </citation>
    <scope>NUCLEOTIDE SEQUENCE [LARGE SCALE GENOMIC DNA]</scope>
    <source>
        <strain evidence="2 3">AK7</strain>
    </source>
</reference>
<dbReference type="Proteomes" id="UP000011135">
    <property type="component" value="Unassembled WGS sequence"/>
</dbReference>
<keyword evidence="3" id="KW-1185">Reference proteome</keyword>
<evidence type="ECO:0000313" key="3">
    <source>
        <dbReference type="Proteomes" id="UP000011135"/>
    </source>
</evidence>
<organism evidence="2 3">
    <name type="scientific">Fulvivirga imtechensis AK7</name>
    <dbReference type="NCBI Taxonomy" id="1237149"/>
    <lineage>
        <taxon>Bacteria</taxon>
        <taxon>Pseudomonadati</taxon>
        <taxon>Bacteroidota</taxon>
        <taxon>Cytophagia</taxon>
        <taxon>Cytophagales</taxon>
        <taxon>Fulvivirgaceae</taxon>
        <taxon>Fulvivirga</taxon>
    </lineage>
</organism>
<dbReference type="OrthoDB" id="980937at2"/>
<dbReference type="STRING" id="1237149.C900_03754"/>
<dbReference type="EMBL" id="AMZN01000054">
    <property type="protein sequence ID" value="ELR70400.1"/>
    <property type="molecule type" value="Genomic_DNA"/>
</dbReference>
<evidence type="ECO:0000313" key="2">
    <source>
        <dbReference type="EMBL" id="ELR70400.1"/>
    </source>
</evidence>
<gene>
    <name evidence="2" type="ORF">C900_03754</name>
</gene>
<dbReference type="eggNOG" id="ENOG50339BJ">
    <property type="taxonomic scope" value="Bacteria"/>
</dbReference>
<protein>
    <recommendedName>
        <fullName evidence="4">Peptidase C-terminal archaeal/bacterial domain-containing protein</fullName>
    </recommendedName>
</protein>
<dbReference type="AlphaFoldDB" id="L8JNJ0"/>
<sequence length="143" mass="15571">MKKAIYSIFVVGLFFLLSGTANGQCNPEQFTDACIPKLASGFNFLKSYKIDGQGGAKNKVEYSYVFTKGTQYMINVCATGESTDGIVVSLFDSNRNQVASSKLNGQYISAIAYPCNTTGIYYIQYTFDNSAQFCGGSALGFKR</sequence>